<evidence type="ECO:0000313" key="2">
    <source>
        <dbReference type="EMBL" id="ABF57456.1"/>
    </source>
</evidence>
<name>A7IY73_9CAUD</name>
<protein>
    <submittedName>
        <fullName evidence="2">Gp2</fullName>
    </submittedName>
</protein>
<dbReference type="Proteomes" id="UP000002414">
    <property type="component" value="Segment"/>
</dbReference>
<organism evidence="2 3">
    <name type="scientific">Corynebacterium phage P1201</name>
    <dbReference type="NCBI Taxonomy" id="384848"/>
    <lineage>
        <taxon>Viruses</taxon>
        <taxon>Duplodnaviria</taxon>
        <taxon>Heunggongvirae</taxon>
        <taxon>Uroviricota</taxon>
        <taxon>Caudoviricetes</taxon>
        <taxon>Zierdtviridae</taxon>
        <taxon>Toshachvirinae</taxon>
        <taxon>Chunghsingvirus</taxon>
        <taxon>Chunghsingvirus P1201</taxon>
        <taxon>Corynebacterium virus P1201</taxon>
    </lineage>
</organism>
<sequence>MGKPMKADGASKTAKRSNFKSLAPSQIEEIPPMPKASDWVTLAHILQAKAAGVDLKQRNSKDQAIYDQEIDESIIDEVDWSQPVKDWWVDIWSSPMSNEFVDSDIHGLYMACFYFEESLNPHYKPSDRIAFAKQFENSVKNYGLNPSARESLRWQVSQGQAAQQRTSQLRAAAGAGKEYRGEDTLGDFYEGFG</sequence>
<accession>A7IY73</accession>
<dbReference type="GeneID" id="5745444"/>
<evidence type="ECO:0000256" key="1">
    <source>
        <dbReference type="SAM" id="MobiDB-lite"/>
    </source>
</evidence>
<dbReference type="KEGG" id="vg:5745444"/>
<evidence type="ECO:0000313" key="3">
    <source>
        <dbReference type="Proteomes" id="UP000002414"/>
    </source>
</evidence>
<reference evidence="2 3" key="1">
    <citation type="journal article" date="2008" name="Virology">
        <title>Genome sequence of the lytic bacteriophage P1201 from Corynebacterium glutamicum NCHU 87078: Evolutionary relationships to phages from Corynebacterineae.</title>
        <authorList>
            <person name="Chen C.L."/>
            <person name="Pan T.Y."/>
            <person name="Kan S.C."/>
            <person name="Kuan Y.C."/>
            <person name="Hong L.Y."/>
            <person name="Chiu K.R."/>
            <person name="Sheu C.S."/>
            <person name="Yang J.S."/>
            <person name="Hsu W.H."/>
            <person name="Hu H.Y."/>
        </authorList>
    </citation>
    <scope>NUCLEOTIDE SEQUENCE</scope>
</reference>
<feature type="region of interest" description="Disordered" evidence="1">
    <location>
        <begin position="1"/>
        <end position="30"/>
    </location>
</feature>
<dbReference type="Pfam" id="PF25673">
    <property type="entry name" value="Terminase_7"/>
    <property type="match status" value="1"/>
</dbReference>
<keyword evidence="3" id="KW-1185">Reference proteome</keyword>
<dbReference type="OrthoDB" id="11015at10239"/>
<dbReference type="RefSeq" id="YP_001468904.1">
    <property type="nucleotide sequence ID" value="NC_009816.1"/>
</dbReference>
<proteinExistence type="predicted"/>
<dbReference type="EMBL" id="DQ499600">
    <property type="protein sequence ID" value="ABF57456.1"/>
    <property type="molecule type" value="Genomic_DNA"/>
</dbReference>
<dbReference type="InterPro" id="IPR057972">
    <property type="entry name" value="Terminase_7"/>
</dbReference>